<proteinExistence type="predicted"/>
<accession>A0A4U6W5D8</accession>
<dbReference type="Gramene" id="TKW36975">
    <property type="protein sequence ID" value="TKW36975"/>
    <property type="gene ID" value="SEVIR_1G016700v2"/>
</dbReference>
<evidence type="ECO:0000256" key="1">
    <source>
        <dbReference type="SAM" id="MobiDB-lite"/>
    </source>
</evidence>
<dbReference type="Proteomes" id="UP000298652">
    <property type="component" value="Chromosome 1"/>
</dbReference>
<evidence type="ECO:0000313" key="2">
    <source>
        <dbReference type="EMBL" id="TKW36975.1"/>
    </source>
</evidence>
<organism evidence="2 3">
    <name type="scientific">Setaria viridis</name>
    <name type="common">Green bristlegrass</name>
    <name type="synonym">Setaria italica subsp. viridis</name>
    <dbReference type="NCBI Taxonomy" id="4556"/>
    <lineage>
        <taxon>Eukaryota</taxon>
        <taxon>Viridiplantae</taxon>
        <taxon>Streptophyta</taxon>
        <taxon>Embryophyta</taxon>
        <taxon>Tracheophyta</taxon>
        <taxon>Spermatophyta</taxon>
        <taxon>Magnoliopsida</taxon>
        <taxon>Liliopsida</taxon>
        <taxon>Poales</taxon>
        <taxon>Poaceae</taxon>
        <taxon>PACMAD clade</taxon>
        <taxon>Panicoideae</taxon>
        <taxon>Panicodae</taxon>
        <taxon>Paniceae</taxon>
        <taxon>Cenchrinae</taxon>
        <taxon>Setaria</taxon>
    </lineage>
</organism>
<feature type="region of interest" description="Disordered" evidence="1">
    <location>
        <begin position="176"/>
        <end position="197"/>
    </location>
</feature>
<name>A0A4U6W5D8_SETVI</name>
<evidence type="ECO:0000313" key="3">
    <source>
        <dbReference type="Proteomes" id="UP000298652"/>
    </source>
</evidence>
<feature type="compositionally biased region" description="Low complexity" evidence="1">
    <location>
        <begin position="176"/>
        <end position="185"/>
    </location>
</feature>
<keyword evidence="3" id="KW-1185">Reference proteome</keyword>
<protein>
    <submittedName>
        <fullName evidence="2">Uncharacterized protein</fullName>
    </submittedName>
</protein>
<reference evidence="2" key="1">
    <citation type="submission" date="2019-03" db="EMBL/GenBank/DDBJ databases">
        <title>WGS assembly of Setaria viridis.</title>
        <authorList>
            <person name="Huang P."/>
            <person name="Jenkins J."/>
            <person name="Grimwood J."/>
            <person name="Barry K."/>
            <person name="Healey A."/>
            <person name="Mamidi S."/>
            <person name="Sreedasyam A."/>
            <person name="Shu S."/>
            <person name="Feldman M."/>
            <person name="Wu J."/>
            <person name="Yu Y."/>
            <person name="Chen C."/>
            <person name="Johnson J."/>
            <person name="Rokhsar D."/>
            <person name="Baxter I."/>
            <person name="Schmutz J."/>
            <person name="Brutnell T."/>
            <person name="Kellogg E."/>
        </authorList>
    </citation>
    <scope>NUCLEOTIDE SEQUENCE [LARGE SCALE GENOMIC DNA]</scope>
</reference>
<sequence length="197" mass="20312">MCSSGTLPCAMGQNTEALDLLAPRAGPLQPRCLPARRKNATEGRQILGVPACWPPPAPAPCSPALLTMVPAIEAAARHAHGRTLEGNPIDPSQMAVLNLGSCGGGDKENAPPAAARGIAVKIHVTMKRPGVGGKATRRRPPLRDITGLFLAAPSRPPPAALLALAEAELPEAVRARAGAPDGAAAKQGRYSLRKGFR</sequence>
<dbReference type="AlphaFoldDB" id="A0A4U6W5D8"/>
<dbReference type="EMBL" id="CM016552">
    <property type="protein sequence ID" value="TKW36975.1"/>
    <property type="molecule type" value="Genomic_DNA"/>
</dbReference>
<gene>
    <name evidence="2" type="ORF">SEVIR_1G016700v2</name>
</gene>